<evidence type="ECO:0000259" key="5">
    <source>
        <dbReference type="Pfam" id="PF13178"/>
    </source>
</evidence>
<feature type="compositionally biased region" description="Polar residues" evidence="4">
    <location>
        <begin position="541"/>
        <end position="555"/>
    </location>
</feature>
<dbReference type="InterPro" id="IPR025064">
    <property type="entry name" value="DUF4005"/>
</dbReference>
<comment type="subunit">
    <text evidence="3">Binds to multiple calmodulin (CaM) in the presence of Ca(2+) and CaM-like proteins.</text>
</comment>
<feature type="compositionally biased region" description="Polar residues" evidence="4">
    <location>
        <begin position="520"/>
        <end position="532"/>
    </location>
</feature>
<reference evidence="6" key="1">
    <citation type="journal article" date="2016" name="Nat. Genet.">
        <title>A high-quality carrot genome assembly provides new insights into carotenoid accumulation and asterid genome evolution.</title>
        <authorList>
            <person name="Iorizzo M."/>
            <person name="Ellison S."/>
            <person name="Senalik D."/>
            <person name="Zeng P."/>
            <person name="Satapoomin P."/>
            <person name="Huang J."/>
            <person name="Bowman M."/>
            <person name="Iovene M."/>
            <person name="Sanseverino W."/>
            <person name="Cavagnaro P."/>
            <person name="Yildiz M."/>
            <person name="Macko-Podgorni A."/>
            <person name="Moranska E."/>
            <person name="Grzebelus E."/>
            <person name="Grzebelus D."/>
            <person name="Ashrafi H."/>
            <person name="Zheng Z."/>
            <person name="Cheng S."/>
            <person name="Spooner D."/>
            <person name="Van Deynze A."/>
            <person name="Simon P."/>
        </authorList>
    </citation>
    <scope>NUCLEOTIDE SEQUENCE [LARGE SCALE GENOMIC DNA]</scope>
    <source>
        <tissue evidence="6">Leaf</tissue>
    </source>
</reference>
<keyword evidence="1" id="KW-0112">Calmodulin-binding</keyword>
<feature type="compositionally biased region" description="Basic and acidic residues" evidence="4">
    <location>
        <begin position="297"/>
        <end position="308"/>
    </location>
</feature>
<evidence type="ECO:0000256" key="3">
    <source>
        <dbReference type="ARBA" id="ARBA00024378"/>
    </source>
</evidence>
<evidence type="ECO:0000256" key="2">
    <source>
        <dbReference type="ARBA" id="ARBA00024341"/>
    </source>
</evidence>
<dbReference type="PANTHER" id="PTHR32295">
    <property type="entry name" value="IQ-DOMAIN 5-RELATED"/>
    <property type="match status" value="1"/>
</dbReference>
<feature type="region of interest" description="Disordered" evidence="4">
    <location>
        <begin position="262"/>
        <end position="411"/>
    </location>
</feature>
<organism evidence="6">
    <name type="scientific">Daucus carota subsp. sativus</name>
    <name type="common">Carrot</name>
    <dbReference type="NCBI Taxonomy" id="79200"/>
    <lineage>
        <taxon>Eukaryota</taxon>
        <taxon>Viridiplantae</taxon>
        <taxon>Streptophyta</taxon>
        <taxon>Embryophyta</taxon>
        <taxon>Tracheophyta</taxon>
        <taxon>Spermatophyta</taxon>
        <taxon>Magnoliopsida</taxon>
        <taxon>eudicotyledons</taxon>
        <taxon>Gunneridae</taxon>
        <taxon>Pentapetalae</taxon>
        <taxon>asterids</taxon>
        <taxon>campanulids</taxon>
        <taxon>Apiales</taxon>
        <taxon>Apiaceae</taxon>
        <taxon>Apioideae</taxon>
        <taxon>Scandiceae</taxon>
        <taxon>Daucinae</taxon>
        <taxon>Daucus</taxon>
        <taxon>Daucus sect. Daucus</taxon>
    </lineage>
</organism>
<proteinExistence type="inferred from homology"/>
<feature type="region of interest" description="Disordered" evidence="4">
    <location>
        <begin position="423"/>
        <end position="555"/>
    </location>
</feature>
<dbReference type="Pfam" id="PF13178">
    <property type="entry name" value="DUF4005"/>
    <property type="match status" value="1"/>
</dbReference>
<dbReference type="AlphaFoldDB" id="A0A162AKF5"/>
<feature type="domain" description="DUF4005" evidence="5">
    <location>
        <begin position="458"/>
        <end position="547"/>
    </location>
</feature>
<feature type="compositionally biased region" description="Basic and acidic residues" evidence="4">
    <location>
        <begin position="497"/>
        <end position="506"/>
    </location>
</feature>
<dbReference type="EMBL" id="LNRQ01000003">
    <property type="protein sequence ID" value="KZN02393.1"/>
    <property type="molecule type" value="Genomic_DNA"/>
</dbReference>
<dbReference type="CDD" id="cd23767">
    <property type="entry name" value="IQCD"/>
    <property type="match status" value="1"/>
</dbReference>
<dbReference type="Pfam" id="PF00612">
    <property type="entry name" value="IQ"/>
    <property type="match status" value="2"/>
</dbReference>
<comment type="similarity">
    <text evidence="2">Belongs to the IQD family.</text>
</comment>
<dbReference type="PROSITE" id="PS50096">
    <property type="entry name" value="IQ"/>
    <property type="match status" value="2"/>
</dbReference>
<accession>A0A162AKF5</accession>
<feature type="compositionally biased region" description="Basic and acidic residues" evidence="4">
    <location>
        <begin position="431"/>
        <end position="456"/>
    </location>
</feature>
<protein>
    <recommendedName>
        <fullName evidence="5">DUF4005 domain-containing protein</fullName>
    </recommendedName>
</protein>
<gene>
    <name evidence="6" type="ORF">DCAR_011147</name>
</gene>
<dbReference type="GO" id="GO:0005516">
    <property type="term" value="F:calmodulin binding"/>
    <property type="evidence" value="ECO:0007669"/>
    <property type="project" value="UniProtKB-KW"/>
</dbReference>
<dbReference type="STRING" id="79200.A0A162AKF5"/>
<dbReference type="PANTHER" id="PTHR32295:SF222">
    <property type="entry name" value="IQ MOTIF, EF-HAND BINDING SITE-RELATED"/>
    <property type="match status" value="1"/>
</dbReference>
<comment type="caution">
    <text evidence="6">The sequence shown here is derived from an EMBL/GenBank/DDBJ whole genome shotgun (WGS) entry which is preliminary data.</text>
</comment>
<dbReference type="SMART" id="SM00015">
    <property type="entry name" value="IQ"/>
    <property type="match status" value="2"/>
</dbReference>
<evidence type="ECO:0000256" key="4">
    <source>
        <dbReference type="SAM" id="MobiDB-lite"/>
    </source>
</evidence>
<feature type="compositionally biased region" description="Basic and acidic residues" evidence="4">
    <location>
        <begin position="379"/>
        <end position="388"/>
    </location>
</feature>
<name>A0A162AKF5_DAUCS</name>
<dbReference type="OMA" id="ERWNTIR"/>
<sequence>MGKSPGKWIKTVLFGKKSSKSNAAKDVTSGRKISSVARAPSSDLVENPSAVLETAMQTTNPNGGLPERATEVTRAPTSEVTLLSGVQGADDQGTMPLSSADTDELNRQHQAATKAQAAFRGYLARRAFWALKGIIRLQALVRGHLVRRQAVATLQCMHAIVKFQALVRGRAVRLSDVGREVQYKFGEPVGKPLDMLRANTFPGTLKESSNPFVRKLLSSSPTAMPLSLQYDLGEPNSAWKWLERWSSSSFWVPLARPNKIIDAKPKRKQAGMQSDEVEAVRPKRSVRKISGMNGDSSKLHSSEYEKPKRNPRKSLGHQPESVQEPQNELEKVKRNLRKISATALVPTDTPETVIEKPINPKKTHGSPKHDASEQVADLSSEKPSDIKVSDSSVALPTQPVAEAPSESLALDKPVDVVCDNLSAVELQPLENNEKVENSLKVDEDQTYKEDQSSKESQKRRRRKSNPVKAEYPESVSQNSPTLPSYMQATESAKAKLRAQEAQRFGDEEAENGFTRRHSLPASTNVKLSTPSPRMQKPLQANGKTASKSNRSLTSSRDGYVAIPNCYEVVSL</sequence>
<feature type="compositionally biased region" description="Polar residues" evidence="4">
    <location>
        <begin position="474"/>
        <end position="490"/>
    </location>
</feature>
<evidence type="ECO:0000256" key="1">
    <source>
        <dbReference type="ARBA" id="ARBA00022860"/>
    </source>
</evidence>
<dbReference type="Gramene" id="KZN02393">
    <property type="protein sequence ID" value="KZN02393"/>
    <property type="gene ID" value="DCAR_011147"/>
</dbReference>
<dbReference type="InterPro" id="IPR000048">
    <property type="entry name" value="IQ_motif_EF-hand-BS"/>
</dbReference>
<evidence type="ECO:0000313" key="6">
    <source>
        <dbReference type="EMBL" id="KZN02393.1"/>
    </source>
</evidence>